<keyword evidence="5" id="KW-0547">Nucleotide-binding</keyword>
<dbReference type="PROSITE" id="PS50893">
    <property type="entry name" value="ABC_TRANSPORTER_2"/>
    <property type="match status" value="1"/>
</dbReference>
<keyword evidence="2" id="KW-0813">Transport</keyword>
<dbReference type="InterPro" id="IPR011527">
    <property type="entry name" value="ABC1_TM_dom"/>
</dbReference>
<keyword evidence="3" id="KW-1003">Cell membrane</keyword>
<evidence type="ECO:0000256" key="2">
    <source>
        <dbReference type="ARBA" id="ARBA00022448"/>
    </source>
</evidence>
<dbReference type="SUPFAM" id="SSF52540">
    <property type="entry name" value="P-loop containing nucleoside triphosphate hydrolases"/>
    <property type="match status" value="1"/>
</dbReference>
<feature type="transmembrane region" description="Helical" evidence="9">
    <location>
        <begin position="326"/>
        <end position="347"/>
    </location>
</feature>
<dbReference type="PROSITE" id="PS50929">
    <property type="entry name" value="ABC_TM1F"/>
    <property type="match status" value="1"/>
</dbReference>
<feature type="domain" description="ABC transporter" evidence="10">
    <location>
        <begin position="389"/>
        <end position="650"/>
    </location>
</feature>
<dbReference type="Gene3D" id="3.40.50.300">
    <property type="entry name" value="P-loop containing nucleotide triphosphate hydrolases"/>
    <property type="match status" value="1"/>
</dbReference>
<feature type="domain" description="ABC transmembrane type-1" evidence="11">
    <location>
        <begin position="58"/>
        <end position="349"/>
    </location>
</feature>
<dbReference type="Proteomes" id="UP000321046">
    <property type="component" value="Unassembled WGS sequence"/>
</dbReference>
<dbReference type="Pfam" id="PF00005">
    <property type="entry name" value="ABC_tran"/>
    <property type="match status" value="1"/>
</dbReference>
<evidence type="ECO:0000256" key="5">
    <source>
        <dbReference type="ARBA" id="ARBA00022741"/>
    </source>
</evidence>
<dbReference type="EMBL" id="VOSL01000008">
    <property type="protein sequence ID" value="TXD43642.1"/>
    <property type="molecule type" value="Genomic_DNA"/>
</dbReference>
<dbReference type="AlphaFoldDB" id="A0A5C6XHB3"/>
<dbReference type="CDD" id="cd18541">
    <property type="entry name" value="ABC_6TM_TmrB_like"/>
    <property type="match status" value="1"/>
</dbReference>
<reference evidence="12 13" key="1">
    <citation type="submission" date="2019-08" db="EMBL/GenBank/DDBJ databases">
        <title>Bradymonadales sp. TMQ2.</title>
        <authorList>
            <person name="Liang Q."/>
        </authorList>
    </citation>
    <scope>NUCLEOTIDE SEQUENCE [LARGE SCALE GENOMIC DNA]</scope>
    <source>
        <strain evidence="12 13">TMQ2</strain>
    </source>
</reference>
<gene>
    <name evidence="12" type="ORF">FRC96_01510</name>
</gene>
<evidence type="ECO:0000256" key="4">
    <source>
        <dbReference type="ARBA" id="ARBA00022692"/>
    </source>
</evidence>
<protein>
    <submittedName>
        <fullName evidence="12">ABC transporter ATP-binding protein</fullName>
    </submittedName>
</protein>
<dbReference type="InterPro" id="IPR003439">
    <property type="entry name" value="ABC_transporter-like_ATP-bd"/>
</dbReference>
<dbReference type="InterPro" id="IPR027417">
    <property type="entry name" value="P-loop_NTPase"/>
</dbReference>
<keyword evidence="4 9" id="KW-0812">Transmembrane</keyword>
<dbReference type="Gene3D" id="1.20.1560.10">
    <property type="entry name" value="ABC transporter type 1, transmembrane domain"/>
    <property type="match status" value="1"/>
</dbReference>
<dbReference type="PANTHER" id="PTHR43394">
    <property type="entry name" value="ATP-DEPENDENT PERMEASE MDL1, MITOCHONDRIAL"/>
    <property type="match status" value="1"/>
</dbReference>
<evidence type="ECO:0000259" key="10">
    <source>
        <dbReference type="PROSITE" id="PS50893"/>
    </source>
</evidence>
<dbReference type="SUPFAM" id="SSF90123">
    <property type="entry name" value="ABC transporter transmembrane region"/>
    <property type="match status" value="1"/>
</dbReference>
<comment type="caution">
    <text evidence="12">The sequence shown here is derived from an EMBL/GenBank/DDBJ whole genome shotgun (WGS) entry which is preliminary data.</text>
</comment>
<dbReference type="FunFam" id="3.40.50.300:FF:000221">
    <property type="entry name" value="Multidrug ABC transporter ATP-binding protein"/>
    <property type="match status" value="1"/>
</dbReference>
<dbReference type="GO" id="GO:0005886">
    <property type="term" value="C:plasma membrane"/>
    <property type="evidence" value="ECO:0007669"/>
    <property type="project" value="UniProtKB-SubCell"/>
</dbReference>
<keyword evidence="7 9" id="KW-1133">Transmembrane helix</keyword>
<dbReference type="PANTHER" id="PTHR43394:SF1">
    <property type="entry name" value="ATP-BINDING CASSETTE SUB-FAMILY B MEMBER 10, MITOCHONDRIAL"/>
    <property type="match status" value="1"/>
</dbReference>
<dbReference type="SMART" id="SM00382">
    <property type="entry name" value="AAA"/>
    <property type="match status" value="1"/>
</dbReference>
<keyword evidence="6 12" id="KW-0067">ATP-binding</keyword>
<dbReference type="GO" id="GO:0005524">
    <property type="term" value="F:ATP binding"/>
    <property type="evidence" value="ECO:0007669"/>
    <property type="project" value="UniProtKB-KW"/>
</dbReference>
<comment type="subcellular location">
    <subcellularLocation>
        <location evidence="1">Cell membrane</location>
        <topology evidence="1">Multi-pass membrane protein</topology>
    </subcellularLocation>
</comment>
<evidence type="ECO:0000256" key="3">
    <source>
        <dbReference type="ARBA" id="ARBA00022475"/>
    </source>
</evidence>
<evidence type="ECO:0000256" key="9">
    <source>
        <dbReference type="SAM" id="Phobius"/>
    </source>
</evidence>
<evidence type="ECO:0000259" key="11">
    <source>
        <dbReference type="PROSITE" id="PS50929"/>
    </source>
</evidence>
<feature type="transmembrane region" description="Helical" evidence="9">
    <location>
        <begin position="103"/>
        <end position="123"/>
    </location>
</feature>
<dbReference type="InterPro" id="IPR003593">
    <property type="entry name" value="AAA+_ATPase"/>
</dbReference>
<evidence type="ECO:0000256" key="6">
    <source>
        <dbReference type="ARBA" id="ARBA00022840"/>
    </source>
</evidence>
<feature type="transmembrane region" description="Helical" evidence="9">
    <location>
        <begin position="206"/>
        <end position="225"/>
    </location>
</feature>
<dbReference type="Pfam" id="PF00664">
    <property type="entry name" value="ABC_membrane"/>
    <property type="match status" value="1"/>
</dbReference>
<dbReference type="InterPro" id="IPR039421">
    <property type="entry name" value="Type_1_exporter"/>
</dbReference>
<keyword evidence="8 9" id="KW-0472">Membrane</keyword>
<name>A0A5C6XHB3_9DELT</name>
<feature type="transmembrane region" description="Helical" evidence="9">
    <location>
        <begin position="173"/>
        <end position="194"/>
    </location>
</feature>
<organism evidence="12 13">
    <name type="scientific">Lujinxingia vulgaris</name>
    <dbReference type="NCBI Taxonomy" id="2600176"/>
    <lineage>
        <taxon>Bacteria</taxon>
        <taxon>Deltaproteobacteria</taxon>
        <taxon>Bradymonadales</taxon>
        <taxon>Lujinxingiaceae</taxon>
        <taxon>Lujinxingia</taxon>
    </lineage>
</organism>
<proteinExistence type="predicted"/>
<dbReference type="OrthoDB" id="5480201at2"/>
<evidence type="ECO:0000256" key="1">
    <source>
        <dbReference type="ARBA" id="ARBA00004651"/>
    </source>
</evidence>
<accession>A0A5C6XHB3</accession>
<feature type="transmembrane region" description="Helical" evidence="9">
    <location>
        <begin position="292"/>
        <end position="314"/>
    </location>
</feature>
<evidence type="ECO:0000256" key="7">
    <source>
        <dbReference type="ARBA" id="ARBA00022989"/>
    </source>
</evidence>
<dbReference type="GO" id="GO:0015421">
    <property type="term" value="F:ABC-type oligopeptide transporter activity"/>
    <property type="evidence" value="ECO:0007669"/>
    <property type="project" value="TreeGrafter"/>
</dbReference>
<feature type="transmembrane region" description="Helical" evidence="9">
    <location>
        <begin position="53"/>
        <end position="74"/>
    </location>
</feature>
<evidence type="ECO:0000313" key="13">
    <source>
        <dbReference type="Proteomes" id="UP000321046"/>
    </source>
</evidence>
<dbReference type="InterPro" id="IPR036640">
    <property type="entry name" value="ABC1_TM_sf"/>
</dbReference>
<evidence type="ECO:0000256" key="8">
    <source>
        <dbReference type="ARBA" id="ARBA00023136"/>
    </source>
</evidence>
<dbReference type="GO" id="GO:0016887">
    <property type="term" value="F:ATP hydrolysis activity"/>
    <property type="evidence" value="ECO:0007669"/>
    <property type="project" value="InterPro"/>
</dbReference>
<sequence length="659" mass="72563">MIPSASLRRVLPLPPVLCCMPQSSSSSTSSEPRLATVSAGERRTILWGYFKRYRGLFAAGAVFLLLTNGLALAIPQQLGDAVQLMRDSVGASAEQLAQTRHQVIRAAMIIIALAIGAGIARVYSRTTIFNAGRHIEFDLRNELYTHLARLTPRFYGSMPTGDITSRVTNDVTYVRLLFAIAFLHIVNAIVAYTIGIQRMVALDLGLTLWCLAPLPLLLLGMRSIIRALFEQTKRVQAELSNMSARVQENLSGVDVIKAYTLQDREIADYTGLNTIFYEENVKLARIRSMLNAMIVLIANVGTLVVLIVGAQRVIAGTMELGTFVEFNGYVVALAFPTIALGWVFAVWHRGLAAFERICEVRNYEPVVADPGPQARRLPTAEERPALGHIELDHVTFAYDESPVLNDISLTIPAGSTVAIVGKTGSGKSTLVKLLARLYDPTHGQVRVDGVRLNEAPLRELRSEIGFVPQEPFLFSMTIGQNIRFGLDALQFDESLTRRAPTAPLIERLGSGTDGTVTQQERIDQAVQIAALDSDLEAFDKGLDTLVGERGVTLSGGQKQRTTIARALLTDPRILILDDALASVDTQTERRILDQLKELMHGRTSILITHRFNALAQVDRIFVLDQGKLIEQGTHAQLLEQGGLYAEMYARQKLREQLES</sequence>
<evidence type="ECO:0000313" key="12">
    <source>
        <dbReference type="EMBL" id="TXD43642.1"/>
    </source>
</evidence>